<dbReference type="AlphaFoldDB" id="A0ABD5YUW5"/>
<name>A0ABD5YUW5_9EURY</name>
<dbReference type="Pfam" id="PF00248">
    <property type="entry name" value="Aldo_ket_red"/>
    <property type="match status" value="1"/>
</dbReference>
<reference evidence="2 3" key="1">
    <citation type="journal article" date="2019" name="Int. J. Syst. Evol. Microbiol.">
        <title>The Global Catalogue of Microorganisms (GCM) 10K type strain sequencing project: providing services to taxonomists for standard genome sequencing and annotation.</title>
        <authorList>
            <consortium name="The Broad Institute Genomics Platform"/>
            <consortium name="The Broad Institute Genome Sequencing Center for Infectious Disease"/>
            <person name="Wu L."/>
            <person name="Ma J."/>
        </authorList>
    </citation>
    <scope>NUCLEOTIDE SEQUENCE [LARGE SCALE GENOMIC DNA]</scope>
    <source>
        <strain evidence="2 3">RDMS1</strain>
    </source>
</reference>
<protein>
    <submittedName>
        <fullName evidence="2">Aldo/keto reductase</fullName>
    </submittedName>
</protein>
<dbReference type="RefSeq" id="WP_309242247.1">
    <property type="nucleotide sequence ID" value="NZ_CP109982.1"/>
</dbReference>
<dbReference type="InterPro" id="IPR023210">
    <property type="entry name" value="NADP_OxRdtase_dom"/>
</dbReference>
<feature type="domain" description="NADP-dependent oxidoreductase" evidence="1">
    <location>
        <begin position="14"/>
        <end position="55"/>
    </location>
</feature>
<dbReference type="InterPro" id="IPR036812">
    <property type="entry name" value="NAD(P)_OxRdtase_dom_sf"/>
</dbReference>
<dbReference type="GeneID" id="91976083"/>
<proteinExistence type="predicted"/>
<dbReference type="SUPFAM" id="SSF51430">
    <property type="entry name" value="NAD(P)-linked oxidoreductase"/>
    <property type="match status" value="1"/>
</dbReference>
<evidence type="ECO:0000313" key="3">
    <source>
        <dbReference type="Proteomes" id="UP001596417"/>
    </source>
</evidence>
<organism evidence="2 3">
    <name type="scientific">Halocatena marina</name>
    <dbReference type="NCBI Taxonomy" id="2934937"/>
    <lineage>
        <taxon>Archaea</taxon>
        <taxon>Methanobacteriati</taxon>
        <taxon>Methanobacteriota</taxon>
        <taxon>Stenosarchaea group</taxon>
        <taxon>Halobacteria</taxon>
        <taxon>Halobacteriales</taxon>
        <taxon>Natronomonadaceae</taxon>
        <taxon>Halocatena</taxon>
    </lineage>
</organism>
<evidence type="ECO:0000313" key="2">
    <source>
        <dbReference type="EMBL" id="MFC7193023.1"/>
    </source>
</evidence>
<accession>A0ABD5YUW5</accession>
<gene>
    <name evidence="2" type="ORF">ACFQL7_26795</name>
</gene>
<comment type="caution">
    <text evidence="2">The sequence shown here is derived from an EMBL/GenBank/DDBJ whole genome shotgun (WGS) entry which is preliminary data.</text>
</comment>
<dbReference type="Gene3D" id="3.20.20.100">
    <property type="entry name" value="NADP-dependent oxidoreductase domain"/>
    <property type="match status" value="1"/>
</dbReference>
<keyword evidence="3" id="KW-1185">Reference proteome</keyword>
<evidence type="ECO:0000259" key="1">
    <source>
        <dbReference type="Pfam" id="PF00248"/>
    </source>
</evidence>
<dbReference type="Proteomes" id="UP001596417">
    <property type="component" value="Unassembled WGS sequence"/>
</dbReference>
<sequence length="70" mass="7640">MAEHRSGNIRTGRETALETGLRYIDTAQYYGNEEAVGDALADDVPRKVVFIGSKVHAEKLGLAHDKVIKG</sequence>
<dbReference type="EMBL" id="JBHTAX010000006">
    <property type="protein sequence ID" value="MFC7193023.1"/>
    <property type="molecule type" value="Genomic_DNA"/>
</dbReference>